<protein>
    <submittedName>
        <fullName evidence="1">Uncharacterized protein</fullName>
    </submittedName>
</protein>
<dbReference type="AlphaFoldDB" id="A0A951PHF7"/>
<proteinExistence type="predicted"/>
<gene>
    <name evidence="1" type="ORF">KME25_03490</name>
</gene>
<dbReference type="Proteomes" id="UP000753908">
    <property type="component" value="Unassembled WGS sequence"/>
</dbReference>
<name>A0A951PHF7_9CYAN</name>
<sequence>MAVSSTTNLEQTITAFQGGLTSIPPMKALSLIGDFEQQMRSLGATQIASDLEELKHLLTSGTATSSAISKVLVSLGSQTKSAAASAEPTVSSKLMQLGELLVSTGTSMS</sequence>
<evidence type="ECO:0000313" key="1">
    <source>
        <dbReference type="EMBL" id="MBW4543502.1"/>
    </source>
</evidence>
<accession>A0A951PHF7</accession>
<organism evidence="1 2">
    <name type="scientific">Symplocastrum torsivum CPER-KK1</name>
    <dbReference type="NCBI Taxonomy" id="450513"/>
    <lineage>
        <taxon>Bacteria</taxon>
        <taxon>Bacillati</taxon>
        <taxon>Cyanobacteriota</taxon>
        <taxon>Cyanophyceae</taxon>
        <taxon>Oscillatoriophycideae</taxon>
        <taxon>Oscillatoriales</taxon>
        <taxon>Microcoleaceae</taxon>
        <taxon>Symplocastrum</taxon>
    </lineage>
</organism>
<dbReference type="EMBL" id="JAHHIF010000004">
    <property type="protein sequence ID" value="MBW4543502.1"/>
    <property type="molecule type" value="Genomic_DNA"/>
</dbReference>
<reference evidence="1" key="2">
    <citation type="journal article" date="2022" name="Microbiol. Resour. Announc.">
        <title>Metagenome Sequencing to Explore Phylogenomics of Terrestrial Cyanobacteria.</title>
        <authorList>
            <person name="Ward R.D."/>
            <person name="Stajich J.E."/>
            <person name="Johansen J.R."/>
            <person name="Huntemann M."/>
            <person name="Clum A."/>
            <person name="Foster B."/>
            <person name="Foster B."/>
            <person name="Roux S."/>
            <person name="Palaniappan K."/>
            <person name="Varghese N."/>
            <person name="Mukherjee S."/>
            <person name="Reddy T.B.K."/>
            <person name="Daum C."/>
            <person name="Copeland A."/>
            <person name="Chen I.A."/>
            <person name="Ivanova N.N."/>
            <person name="Kyrpides N.C."/>
            <person name="Shapiro N."/>
            <person name="Eloe-Fadrosh E.A."/>
            <person name="Pietrasiak N."/>
        </authorList>
    </citation>
    <scope>NUCLEOTIDE SEQUENCE</scope>
    <source>
        <strain evidence="1">CPER-KK1</strain>
    </source>
</reference>
<comment type="caution">
    <text evidence="1">The sequence shown here is derived from an EMBL/GenBank/DDBJ whole genome shotgun (WGS) entry which is preliminary data.</text>
</comment>
<evidence type="ECO:0000313" key="2">
    <source>
        <dbReference type="Proteomes" id="UP000753908"/>
    </source>
</evidence>
<reference evidence="1" key="1">
    <citation type="submission" date="2021-05" db="EMBL/GenBank/DDBJ databases">
        <authorList>
            <person name="Pietrasiak N."/>
            <person name="Ward R."/>
            <person name="Stajich J.E."/>
            <person name="Kurbessoian T."/>
        </authorList>
    </citation>
    <scope>NUCLEOTIDE SEQUENCE</scope>
    <source>
        <strain evidence="1">CPER-KK1</strain>
    </source>
</reference>